<dbReference type="GO" id="GO:0005835">
    <property type="term" value="C:fatty acid synthase complex"/>
    <property type="evidence" value="ECO:0007669"/>
    <property type="project" value="InterPro"/>
</dbReference>
<dbReference type="GO" id="GO:0006633">
    <property type="term" value="P:fatty acid biosynthetic process"/>
    <property type="evidence" value="ECO:0007669"/>
    <property type="project" value="InterPro"/>
</dbReference>
<evidence type="ECO:0000313" key="5">
    <source>
        <dbReference type="Proteomes" id="UP000287865"/>
    </source>
</evidence>
<comment type="caution">
    <text evidence="2">The sequence shown here is derived from an EMBL/GenBank/DDBJ whole genome shotgun (WGS) entry which is preliminary data.</text>
</comment>
<feature type="domain" description="MaoC-like" evidence="1">
    <location>
        <begin position="192"/>
        <end position="254"/>
    </location>
</feature>
<dbReference type="OrthoDB" id="9774179at2"/>
<keyword evidence="5" id="KW-1185">Reference proteome</keyword>
<evidence type="ECO:0000313" key="2">
    <source>
        <dbReference type="EMBL" id="RAJ98928.1"/>
    </source>
</evidence>
<dbReference type="PANTHER" id="PTHR43841:SF3">
    <property type="entry name" value="(3R)-HYDROXYACYL-ACP DEHYDRATASE SUBUNIT HADB"/>
    <property type="match status" value="1"/>
</dbReference>
<proteinExistence type="predicted"/>
<dbReference type="Proteomes" id="UP000287865">
    <property type="component" value="Unassembled WGS sequence"/>
</dbReference>
<dbReference type="PANTHER" id="PTHR43841">
    <property type="entry name" value="3-HYDROXYACYL-THIOESTER DEHYDRATASE HTDX-RELATED"/>
    <property type="match status" value="1"/>
</dbReference>
<dbReference type="SUPFAM" id="SSF54637">
    <property type="entry name" value="Thioesterase/thiol ester dehydrase-isomerase"/>
    <property type="match status" value="1"/>
</dbReference>
<dbReference type="Gene3D" id="3.10.129.10">
    <property type="entry name" value="Hotdog Thioesterase"/>
    <property type="match status" value="1"/>
</dbReference>
<dbReference type="EMBL" id="QLMD01000004">
    <property type="protein sequence ID" value="RAJ98928.1"/>
    <property type="molecule type" value="Genomic_DNA"/>
</dbReference>
<dbReference type="RefSeq" id="WP_111569017.1">
    <property type="nucleotide sequence ID" value="NZ_PIPK01000004.1"/>
</dbReference>
<evidence type="ECO:0000313" key="3">
    <source>
        <dbReference type="EMBL" id="RUO25071.1"/>
    </source>
</evidence>
<dbReference type="AlphaFoldDB" id="A0A327X166"/>
<dbReference type="PRINTS" id="PR01483">
    <property type="entry name" value="FASYNTHASE"/>
</dbReference>
<dbReference type="InterPro" id="IPR002539">
    <property type="entry name" value="MaoC-like_dom"/>
</dbReference>
<reference evidence="3 5" key="1">
    <citation type="journal article" date="2018" name="Front. Microbiol.">
        <title>Genome-Based Analysis Reveals the Taxonomy and Diversity of the Family Idiomarinaceae.</title>
        <authorList>
            <person name="Liu Y."/>
            <person name="Lai Q."/>
            <person name="Shao Z."/>
        </authorList>
    </citation>
    <scope>NUCLEOTIDE SEQUENCE [LARGE SCALE GENOMIC DNA]</scope>
    <source>
        <strain evidence="3 5">CF12-14</strain>
    </source>
</reference>
<dbReference type="Pfam" id="PF01575">
    <property type="entry name" value="MaoC_dehydratas"/>
    <property type="match status" value="1"/>
</dbReference>
<dbReference type="Proteomes" id="UP000249203">
    <property type="component" value="Unassembled WGS sequence"/>
</dbReference>
<gene>
    <name evidence="2" type="ORF">B0I24_104131</name>
    <name evidence="3" type="ORF">CWE07_06225</name>
</gene>
<reference evidence="2 4" key="2">
    <citation type="submission" date="2018-06" db="EMBL/GenBank/DDBJ databases">
        <title>Genomic Encyclopedia of Type Strains, Phase III (KMG-III): the genomes of soil and plant-associated and newly described type strains.</title>
        <authorList>
            <person name="Whitman W."/>
        </authorList>
    </citation>
    <scope>NUCLEOTIDE SEQUENCE [LARGE SCALE GENOMIC DNA]</scope>
    <source>
        <strain evidence="2 4">CGMCC 1.15366</strain>
    </source>
</reference>
<dbReference type="GO" id="GO:0004312">
    <property type="term" value="F:fatty acid synthase activity"/>
    <property type="evidence" value="ECO:0007669"/>
    <property type="project" value="InterPro"/>
</dbReference>
<accession>A0A327X166</accession>
<dbReference type="InterPro" id="IPR003965">
    <property type="entry name" value="Fatty_acid_synthase"/>
</dbReference>
<evidence type="ECO:0000313" key="4">
    <source>
        <dbReference type="Proteomes" id="UP000249203"/>
    </source>
</evidence>
<evidence type="ECO:0000259" key="1">
    <source>
        <dbReference type="Pfam" id="PF01575"/>
    </source>
</evidence>
<dbReference type="EMBL" id="PIPK01000004">
    <property type="protein sequence ID" value="RUO25071.1"/>
    <property type="molecule type" value="Genomic_DNA"/>
</dbReference>
<dbReference type="InterPro" id="IPR029069">
    <property type="entry name" value="HotDog_dom_sf"/>
</dbReference>
<protein>
    <submittedName>
        <fullName evidence="3">Acyl dehydratase</fullName>
    </submittedName>
    <submittedName>
        <fullName evidence="2">MaoC dehydratase-like protein</fullName>
    </submittedName>
</protein>
<sequence>MQHSEDIMVSQPSLLPALPGMLAKAVPTVARNGKVDDALENIQGHFAVESIDVDVLRAYKQQFVGLVSEYPLTFFYLIAQRAHLAMMLDKRFPWPILGMVHVANKMQWIMPYQAELPLTLKVDIQIPPRAGTRKRVRLLYVVEFLQNDHSILRCESTYQVGSGGKSPTNRRLAQEQLDLSAWEQLDIWHLDAASGRRYARLSGDYNPIHLHPWLSRWFGFSQPIIHGMYSVARIQADIERHYGKPVQQMDVMFKRPMALPTEGVSHIHPATAKLCVSDAQGEKSYLDGVFHL</sequence>
<organism evidence="2 4">
    <name type="scientific">Aliidiomarina maris</name>
    <dbReference type="NCBI Taxonomy" id="531312"/>
    <lineage>
        <taxon>Bacteria</taxon>
        <taxon>Pseudomonadati</taxon>
        <taxon>Pseudomonadota</taxon>
        <taxon>Gammaproteobacteria</taxon>
        <taxon>Alteromonadales</taxon>
        <taxon>Idiomarinaceae</taxon>
        <taxon>Aliidiomarina</taxon>
    </lineage>
</organism>
<name>A0A327X166_9GAMM</name>